<reference evidence="1 2" key="1">
    <citation type="submission" date="2021-02" db="EMBL/GenBank/DDBJ databases">
        <authorList>
            <person name="Vanwijnsberghe S."/>
        </authorList>
    </citation>
    <scope>NUCLEOTIDE SEQUENCE [LARGE SCALE GENOMIC DNA]</scope>
    <source>
        <strain evidence="1 2">LMG 31837</strain>
    </source>
</reference>
<sequence length="90" mass="9997">MANDRSPIHESLNRILQDLRACQDEITAARAKGVTVDSAPMLARIDSLANQGHALWPQGEEHRDPDFEDILHVKADIQNLALECRRAVSA</sequence>
<gene>
    <name evidence="1" type="ORF">R69888_06370</name>
</gene>
<keyword evidence="2" id="KW-1185">Reference proteome</keyword>
<accession>A0ABM8SQS4</accession>
<organism evidence="1 2">
    <name type="scientific">Paraburkholderia haematera</name>
    <dbReference type="NCBI Taxonomy" id="2793077"/>
    <lineage>
        <taxon>Bacteria</taxon>
        <taxon>Pseudomonadati</taxon>
        <taxon>Pseudomonadota</taxon>
        <taxon>Betaproteobacteria</taxon>
        <taxon>Burkholderiales</taxon>
        <taxon>Burkholderiaceae</taxon>
        <taxon>Paraburkholderia</taxon>
    </lineage>
</organism>
<name>A0ABM8SQS4_9BURK</name>
<evidence type="ECO:0000313" key="1">
    <source>
        <dbReference type="EMBL" id="CAE6826629.1"/>
    </source>
</evidence>
<protein>
    <submittedName>
        <fullName evidence="1">Uncharacterized protein</fullName>
    </submittedName>
</protein>
<dbReference type="Proteomes" id="UP000672526">
    <property type="component" value="Unassembled WGS sequence"/>
</dbReference>
<evidence type="ECO:0000313" key="2">
    <source>
        <dbReference type="Proteomes" id="UP000672526"/>
    </source>
</evidence>
<comment type="caution">
    <text evidence="1">The sequence shown here is derived from an EMBL/GenBank/DDBJ whole genome shotgun (WGS) entry which is preliminary data.</text>
</comment>
<dbReference type="EMBL" id="CAJNBK010000033">
    <property type="protein sequence ID" value="CAE6826629.1"/>
    <property type="molecule type" value="Genomic_DNA"/>
</dbReference>
<dbReference type="RefSeq" id="WP_211616544.1">
    <property type="nucleotide sequence ID" value="NZ_CAJNBK010000033.1"/>
</dbReference>
<proteinExistence type="predicted"/>